<sequence>MRELRLYEMDGNEPAGRWRIVDRTALHVAHGDLWVTIEGRPDDHWLRAGETLALLPGMRVWISAAAGGAVFAFGQQAAPAVRAAPIAWQRFAAWRGGRGQAAASLPT</sequence>
<name>A0A102I5N5_9BURK</name>
<proteinExistence type="predicted"/>
<evidence type="ECO:0000313" key="1">
    <source>
        <dbReference type="EMBL" id="KWN20489.1"/>
    </source>
</evidence>
<accession>A0A102I5N5</accession>
<dbReference type="RefSeq" id="WP_059540637.1">
    <property type="nucleotide sequence ID" value="NZ_LOTG01000069.1"/>
</dbReference>
<evidence type="ECO:0008006" key="3">
    <source>
        <dbReference type="Google" id="ProtNLM"/>
    </source>
</evidence>
<dbReference type="Pfam" id="PF11142">
    <property type="entry name" value="DUF2917"/>
    <property type="match status" value="1"/>
</dbReference>
<evidence type="ECO:0000313" key="2">
    <source>
        <dbReference type="Proteomes" id="UP000068016"/>
    </source>
</evidence>
<organism evidence="1 2">
    <name type="scientific">Burkholderia territorii</name>
    <dbReference type="NCBI Taxonomy" id="1503055"/>
    <lineage>
        <taxon>Bacteria</taxon>
        <taxon>Pseudomonadati</taxon>
        <taxon>Pseudomonadota</taxon>
        <taxon>Betaproteobacteria</taxon>
        <taxon>Burkholderiales</taxon>
        <taxon>Burkholderiaceae</taxon>
        <taxon>Burkholderia</taxon>
        <taxon>Burkholderia cepacia complex</taxon>
    </lineage>
</organism>
<gene>
    <name evidence="1" type="ORF">WT83_08775</name>
</gene>
<comment type="caution">
    <text evidence="1">The sequence shown here is derived from an EMBL/GenBank/DDBJ whole genome shotgun (WGS) entry which is preliminary data.</text>
</comment>
<dbReference type="Proteomes" id="UP000068016">
    <property type="component" value="Unassembled WGS sequence"/>
</dbReference>
<dbReference type="AlphaFoldDB" id="A0A102I5N5"/>
<dbReference type="EMBL" id="LPLZ01000025">
    <property type="protein sequence ID" value="KWN20489.1"/>
    <property type="molecule type" value="Genomic_DNA"/>
</dbReference>
<dbReference type="InterPro" id="IPR021317">
    <property type="entry name" value="DUF2917"/>
</dbReference>
<reference evidence="1 2" key="1">
    <citation type="submission" date="2015-11" db="EMBL/GenBank/DDBJ databases">
        <title>Expanding the genomic diversity of Burkholderia species for the development of highly accurate diagnostics.</title>
        <authorList>
            <person name="Sahl J."/>
            <person name="Keim P."/>
            <person name="Wagner D."/>
        </authorList>
    </citation>
    <scope>NUCLEOTIDE SEQUENCE [LARGE SCALE GENOMIC DNA]</scope>
    <source>
        <strain evidence="1 2">MSMB793WGS</strain>
    </source>
</reference>
<protein>
    <recommendedName>
        <fullName evidence="3">DUF2917 domain-containing protein</fullName>
    </recommendedName>
</protein>